<dbReference type="PANTHER" id="PTHR48021">
    <property type="match status" value="1"/>
</dbReference>
<dbReference type="Gramene" id="AET1Gv20968900.20">
    <property type="protein sequence ID" value="AET1Gv20968900.20"/>
    <property type="gene ID" value="AET1Gv20968900"/>
</dbReference>
<dbReference type="Proteomes" id="UP000015105">
    <property type="component" value="Chromosome 1D"/>
</dbReference>
<evidence type="ECO:0000256" key="7">
    <source>
        <dbReference type="SAM" id="MobiDB-lite"/>
    </source>
</evidence>
<sequence length="341" mass="36118">TGETTHVSLLFPISTGGAAQGRIIVFLRSSPPLLPPSLSRSPIRRGRDRHEESARGGRGAMNGGSSGRAGGGGGGGYESGSDHDTRKQPLLVNTGSWYRMGSRQSSLTAGTSSMAIMRESHVSAFLCTMIVALGPIQFGFTGGFSSPTQAAIIRDLNLSISEFSVFGSLSNVGAMVGAIASGQMAEHIGRKGSLMIAAIPNIIGWLAISFAKDTSFLYMGRLLEGFGVGVISYTVPVYIAEISPQNMRGALGSVNQVCLSSQATCPFRQTKTSVYFFVGLIMQLFAPQLSVTIGIVLAYILGMFVPWRMLAVIGILPCTILIPGLFFIPESPRWLVCIPKC</sequence>
<evidence type="ECO:0000256" key="5">
    <source>
        <dbReference type="ARBA" id="ARBA00022989"/>
    </source>
</evidence>
<reference evidence="10" key="5">
    <citation type="journal article" date="2021" name="G3 (Bethesda)">
        <title>Aegilops tauschii genome assembly Aet v5.0 features greater sequence contiguity and improved annotation.</title>
        <authorList>
            <person name="Wang L."/>
            <person name="Zhu T."/>
            <person name="Rodriguez J.C."/>
            <person name="Deal K.R."/>
            <person name="Dubcovsky J."/>
            <person name="McGuire P.E."/>
            <person name="Lux T."/>
            <person name="Spannagl M."/>
            <person name="Mayer K.F.X."/>
            <person name="Baldrich P."/>
            <person name="Meyers B.C."/>
            <person name="Huo N."/>
            <person name="Gu Y.Q."/>
            <person name="Zhou H."/>
            <person name="Devos K.M."/>
            <person name="Bennetzen J.L."/>
            <person name="Unver T."/>
            <person name="Budak H."/>
            <person name="Gulick P.J."/>
            <person name="Galiba G."/>
            <person name="Kalapos B."/>
            <person name="Nelson D.R."/>
            <person name="Li P."/>
            <person name="You F.M."/>
            <person name="Luo M.C."/>
            <person name="Dvorak J."/>
        </authorList>
    </citation>
    <scope>NUCLEOTIDE SEQUENCE [LARGE SCALE GENOMIC DNA]</scope>
    <source>
        <strain evidence="10">cv. AL8/78</strain>
    </source>
</reference>
<dbReference type="InterPro" id="IPR050549">
    <property type="entry name" value="MFS_Trehalose_Transporter"/>
</dbReference>
<evidence type="ECO:0000256" key="6">
    <source>
        <dbReference type="ARBA" id="ARBA00023136"/>
    </source>
</evidence>
<organism evidence="10 11">
    <name type="scientific">Aegilops tauschii subsp. strangulata</name>
    <name type="common">Goatgrass</name>
    <dbReference type="NCBI Taxonomy" id="200361"/>
    <lineage>
        <taxon>Eukaryota</taxon>
        <taxon>Viridiplantae</taxon>
        <taxon>Streptophyta</taxon>
        <taxon>Embryophyta</taxon>
        <taxon>Tracheophyta</taxon>
        <taxon>Spermatophyta</taxon>
        <taxon>Magnoliopsida</taxon>
        <taxon>Liliopsida</taxon>
        <taxon>Poales</taxon>
        <taxon>Poaceae</taxon>
        <taxon>BOP clade</taxon>
        <taxon>Pooideae</taxon>
        <taxon>Triticodae</taxon>
        <taxon>Triticeae</taxon>
        <taxon>Triticinae</taxon>
        <taxon>Aegilops</taxon>
    </lineage>
</organism>
<keyword evidence="4 8" id="KW-0812">Transmembrane</keyword>
<protein>
    <recommendedName>
        <fullName evidence="9">Major facilitator superfamily (MFS) profile domain-containing protein</fullName>
    </recommendedName>
</protein>
<name>A0A452ZY84_AEGTS</name>
<dbReference type="PANTHER" id="PTHR48021:SF1">
    <property type="entry name" value="GH07001P-RELATED"/>
    <property type="match status" value="1"/>
</dbReference>
<proteinExistence type="inferred from homology"/>
<dbReference type="PROSITE" id="PS00216">
    <property type="entry name" value="SUGAR_TRANSPORT_1"/>
    <property type="match status" value="1"/>
</dbReference>
<dbReference type="GO" id="GO:0016020">
    <property type="term" value="C:membrane"/>
    <property type="evidence" value="ECO:0007669"/>
    <property type="project" value="UniProtKB-SubCell"/>
</dbReference>
<dbReference type="InterPro" id="IPR036259">
    <property type="entry name" value="MFS_trans_sf"/>
</dbReference>
<dbReference type="InterPro" id="IPR005829">
    <property type="entry name" value="Sugar_transporter_CS"/>
</dbReference>
<reference evidence="11" key="2">
    <citation type="journal article" date="2017" name="Nat. Plants">
        <title>The Aegilops tauschii genome reveals multiple impacts of transposons.</title>
        <authorList>
            <person name="Zhao G."/>
            <person name="Zou C."/>
            <person name="Li K."/>
            <person name="Wang K."/>
            <person name="Li T."/>
            <person name="Gao L."/>
            <person name="Zhang X."/>
            <person name="Wang H."/>
            <person name="Yang Z."/>
            <person name="Liu X."/>
            <person name="Jiang W."/>
            <person name="Mao L."/>
            <person name="Kong X."/>
            <person name="Jiao Y."/>
            <person name="Jia J."/>
        </authorList>
    </citation>
    <scope>NUCLEOTIDE SEQUENCE [LARGE SCALE GENOMIC DNA]</scope>
    <source>
        <strain evidence="11">cv. AL8/78</strain>
    </source>
</reference>
<feature type="transmembrane region" description="Helical" evidence="8">
    <location>
        <begin position="122"/>
        <end position="140"/>
    </location>
</feature>
<comment type="subcellular location">
    <subcellularLocation>
        <location evidence="1">Membrane</location>
        <topology evidence="1">Multi-pass membrane protein</topology>
    </subcellularLocation>
</comment>
<feature type="transmembrane region" description="Helical" evidence="8">
    <location>
        <begin position="160"/>
        <end position="180"/>
    </location>
</feature>
<dbReference type="Gene3D" id="1.20.1250.20">
    <property type="entry name" value="MFS general substrate transporter like domains"/>
    <property type="match status" value="2"/>
</dbReference>
<reference evidence="10" key="3">
    <citation type="journal article" date="2017" name="Nature">
        <title>Genome sequence of the progenitor of the wheat D genome Aegilops tauschii.</title>
        <authorList>
            <person name="Luo M.C."/>
            <person name="Gu Y.Q."/>
            <person name="Puiu D."/>
            <person name="Wang H."/>
            <person name="Twardziok S.O."/>
            <person name="Deal K.R."/>
            <person name="Huo N."/>
            <person name="Zhu T."/>
            <person name="Wang L."/>
            <person name="Wang Y."/>
            <person name="McGuire P.E."/>
            <person name="Liu S."/>
            <person name="Long H."/>
            <person name="Ramasamy R.K."/>
            <person name="Rodriguez J.C."/>
            <person name="Van S.L."/>
            <person name="Yuan L."/>
            <person name="Wang Z."/>
            <person name="Xia Z."/>
            <person name="Xiao L."/>
            <person name="Anderson O.D."/>
            <person name="Ouyang S."/>
            <person name="Liang Y."/>
            <person name="Zimin A.V."/>
            <person name="Pertea G."/>
            <person name="Qi P."/>
            <person name="Bennetzen J.L."/>
            <person name="Dai X."/>
            <person name="Dawson M.W."/>
            <person name="Muller H.G."/>
            <person name="Kugler K."/>
            <person name="Rivarola-Duarte L."/>
            <person name="Spannagl M."/>
            <person name="Mayer K.F.X."/>
            <person name="Lu F.H."/>
            <person name="Bevan M.W."/>
            <person name="Leroy P."/>
            <person name="Li P."/>
            <person name="You F.M."/>
            <person name="Sun Q."/>
            <person name="Liu Z."/>
            <person name="Lyons E."/>
            <person name="Wicker T."/>
            <person name="Salzberg S.L."/>
            <person name="Devos K.M."/>
            <person name="Dvorak J."/>
        </authorList>
    </citation>
    <scope>NUCLEOTIDE SEQUENCE [LARGE SCALE GENOMIC DNA]</scope>
    <source>
        <strain evidence="10">cv. AL8/78</strain>
    </source>
</reference>
<feature type="compositionally biased region" description="Gly residues" evidence="7">
    <location>
        <begin position="56"/>
        <end position="78"/>
    </location>
</feature>
<evidence type="ECO:0000313" key="10">
    <source>
        <dbReference type="EnsemblPlants" id="AET1Gv20968900.20"/>
    </source>
</evidence>
<keyword evidence="11" id="KW-1185">Reference proteome</keyword>
<evidence type="ECO:0000259" key="9">
    <source>
        <dbReference type="PROSITE" id="PS50850"/>
    </source>
</evidence>
<dbReference type="GO" id="GO:0022857">
    <property type="term" value="F:transmembrane transporter activity"/>
    <property type="evidence" value="ECO:0007669"/>
    <property type="project" value="InterPro"/>
</dbReference>
<dbReference type="AlphaFoldDB" id="A0A452ZY84"/>
<dbReference type="EnsemblPlants" id="AET1Gv20968900.20">
    <property type="protein sequence ID" value="AET1Gv20968900.20"/>
    <property type="gene ID" value="AET1Gv20968900"/>
</dbReference>
<dbReference type="SUPFAM" id="SSF103473">
    <property type="entry name" value="MFS general substrate transporter"/>
    <property type="match status" value="1"/>
</dbReference>
<keyword evidence="6 8" id="KW-0472">Membrane</keyword>
<dbReference type="InterPro" id="IPR005828">
    <property type="entry name" value="MFS_sugar_transport-like"/>
</dbReference>
<feature type="region of interest" description="Disordered" evidence="7">
    <location>
        <begin position="35"/>
        <end position="88"/>
    </location>
</feature>
<reference evidence="10" key="4">
    <citation type="submission" date="2019-03" db="UniProtKB">
        <authorList>
            <consortium name="EnsemblPlants"/>
        </authorList>
    </citation>
    <scope>IDENTIFICATION</scope>
</reference>
<evidence type="ECO:0000256" key="3">
    <source>
        <dbReference type="ARBA" id="ARBA00022597"/>
    </source>
</evidence>
<evidence type="ECO:0000256" key="4">
    <source>
        <dbReference type="ARBA" id="ARBA00022692"/>
    </source>
</evidence>
<keyword evidence="3" id="KW-0762">Sugar transport</keyword>
<feature type="transmembrane region" description="Helical" evidence="8">
    <location>
        <begin position="192"/>
        <end position="210"/>
    </location>
</feature>
<feature type="transmembrane region" description="Helical" evidence="8">
    <location>
        <begin position="216"/>
        <end position="239"/>
    </location>
</feature>
<feature type="domain" description="Major facilitator superfamily (MFS) profile" evidence="9">
    <location>
        <begin position="127"/>
        <end position="341"/>
    </location>
</feature>
<accession>A0A452ZY84</accession>
<reference evidence="11" key="1">
    <citation type="journal article" date="2014" name="Science">
        <title>Ancient hybridizations among the ancestral genomes of bread wheat.</title>
        <authorList>
            <consortium name="International Wheat Genome Sequencing Consortium,"/>
            <person name="Marcussen T."/>
            <person name="Sandve S.R."/>
            <person name="Heier L."/>
            <person name="Spannagl M."/>
            <person name="Pfeifer M."/>
            <person name="Jakobsen K.S."/>
            <person name="Wulff B.B."/>
            <person name="Steuernagel B."/>
            <person name="Mayer K.F."/>
            <person name="Olsen O.A."/>
        </authorList>
    </citation>
    <scope>NUCLEOTIDE SEQUENCE [LARGE SCALE GENOMIC DNA]</scope>
    <source>
        <strain evidence="11">cv. AL8/78</strain>
    </source>
</reference>
<comment type="similarity">
    <text evidence="2">Belongs to the major facilitator superfamily. Sugar transporter (TC 2.A.1.1) family.</text>
</comment>
<feature type="transmembrane region" description="Helical" evidence="8">
    <location>
        <begin position="307"/>
        <end position="328"/>
    </location>
</feature>
<dbReference type="PROSITE" id="PS00217">
    <property type="entry name" value="SUGAR_TRANSPORT_2"/>
    <property type="match status" value="1"/>
</dbReference>
<dbReference type="InterPro" id="IPR020846">
    <property type="entry name" value="MFS_dom"/>
</dbReference>
<feature type="transmembrane region" description="Helical" evidence="8">
    <location>
        <begin position="274"/>
        <end position="301"/>
    </location>
</feature>
<evidence type="ECO:0000256" key="2">
    <source>
        <dbReference type="ARBA" id="ARBA00010992"/>
    </source>
</evidence>
<dbReference type="PROSITE" id="PS50850">
    <property type="entry name" value="MFS"/>
    <property type="match status" value="1"/>
</dbReference>
<dbReference type="Pfam" id="PF00083">
    <property type="entry name" value="Sugar_tr"/>
    <property type="match status" value="2"/>
</dbReference>
<evidence type="ECO:0000256" key="8">
    <source>
        <dbReference type="SAM" id="Phobius"/>
    </source>
</evidence>
<keyword evidence="5 8" id="KW-1133">Transmembrane helix</keyword>
<keyword evidence="3" id="KW-0813">Transport</keyword>
<evidence type="ECO:0000313" key="11">
    <source>
        <dbReference type="Proteomes" id="UP000015105"/>
    </source>
</evidence>
<evidence type="ECO:0000256" key="1">
    <source>
        <dbReference type="ARBA" id="ARBA00004141"/>
    </source>
</evidence>